<evidence type="ECO:0000313" key="3">
    <source>
        <dbReference type="Proteomes" id="UP000216188"/>
    </source>
</evidence>
<keyword evidence="3" id="KW-1185">Reference proteome</keyword>
<comment type="caution">
    <text evidence="2">The sequence shown here is derived from an EMBL/GenBank/DDBJ whole genome shotgun (WGS) entry which is preliminary data.</text>
</comment>
<evidence type="ECO:0000259" key="1">
    <source>
        <dbReference type="SMART" id="SM00470"/>
    </source>
</evidence>
<name>A0A256GE22_9HYPH</name>
<dbReference type="Pfam" id="PF02195">
    <property type="entry name" value="ParB_N"/>
    <property type="match status" value="1"/>
</dbReference>
<dbReference type="Proteomes" id="UP000216188">
    <property type="component" value="Unassembled WGS sequence"/>
</dbReference>
<proteinExistence type="predicted"/>
<dbReference type="SMART" id="SM00470">
    <property type="entry name" value="ParB"/>
    <property type="match status" value="1"/>
</dbReference>
<evidence type="ECO:0000313" key="2">
    <source>
        <dbReference type="EMBL" id="OYR25180.1"/>
    </source>
</evidence>
<dbReference type="InterPro" id="IPR036086">
    <property type="entry name" value="ParB/Sulfiredoxin_sf"/>
</dbReference>
<dbReference type="InterPro" id="IPR003115">
    <property type="entry name" value="ParB_N"/>
</dbReference>
<dbReference type="SUPFAM" id="SSF110849">
    <property type="entry name" value="ParB/Sulfiredoxin"/>
    <property type="match status" value="1"/>
</dbReference>
<dbReference type="AlphaFoldDB" id="A0A256GE22"/>
<dbReference type="EMBL" id="NNRM01000022">
    <property type="protein sequence ID" value="OYR25180.1"/>
    <property type="molecule type" value="Genomic_DNA"/>
</dbReference>
<organism evidence="2 3">
    <name type="scientific">Brucella pseudogrignonensis</name>
    <dbReference type="NCBI Taxonomy" id="419475"/>
    <lineage>
        <taxon>Bacteria</taxon>
        <taxon>Pseudomonadati</taxon>
        <taxon>Pseudomonadota</taxon>
        <taxon>Alphaproteobacteria</taxon>
        <taxon>Hyphomicrobiales</taxon>
        <taxon>Brucellaceae</taxon>
        <taxon>Brucella/Ochrobactrum group</taxon>
        <taxon>Brucella</taxon>
    </lineage>
</organism>
<dbReference type="RefSeq" id="WP_094543765.1">
    <property type="nucleotide sequence ID" value="NZ_JBHEEM010000017.1"/>
</dbReference>
<protein>
    <submittedName>
        <fullName evidence="2">ParB-like nuclease domain protein</fullName>
    </submittedName>
</protein>
<feature type="domain" description="ParB-like N-terminal" evidence="1">
    <location>
        <begin position="4"/>
        <end position="95"/>
    </location>
</feature>
<accession>A0A256GE22</accession>
<dbReference type="Gene3D" id="3.90.1530.30">
    <property type="match status" value="1"/>
</dbReference>
<sequence length="287" mass="32107">MIIADINPSLVDVSAEHKKVSPDASFAIAEDFKVRGQRQPIEVIEQKNGRYQLVFGAKRLAAAALLNTTVIAAIRQPDEFADQAEIRLTGIAENFYRHSLTVLERSVDVADWCAIWRAAHPVKRGPKTQAKPETEFSTNLVLNSTDAEIMEESETFALSFSEAAQRFLKIGRNEVFRSIKIAGIPADLRDRMAIFVPLCDNQQALLSIANEPYERASAIIELMLDGKVQTVTEAIIQIDGTPKPNVPARWEKIADRFARLKPAEQDHFFALHEAAVLRWFAERQAAL</sequence>
<reference evidence="2 3" key="1">
    <citation type="submission" date="2017-07" db="EMBL/GenBank/DDBJ databases">
        <title>Phylogenetic study on the rhizospheric bacterium Ochrobactrum sp. A44.</title>
        <authorList>
            <person name="Krzyzanowska D.M."/>
            <person name="Ossowicki A."/>
            <person name="Rajewska M."/>
            <person name="Maciag T."/>
            <person name="Kaczynski Z."/>
            <person name="Czerwicka M."/>
            <person name="Jafra S."/>
        </authorList>
    </citation>
    <scope>NUCLEOTIDE SEQUENCE [LARGE SCALE GENOMIC DNA]</scope>
    <source>
        <strain evidence="2 3">CCUG 30717</strain>
    </source>
</reference>
<gene>
    <name evidence="2" type="ORF">CEV34_2778</name>
</gene>